<dbReference type="Pfam" id="PF03703">
    <property type="entry name" value="bPH_2"/>
    <property type="match status" value="2"/>
</dbReference>
<evidence type="ECO:0000256" key="2">
    <source>
        <dbReference type="SAM" id="Phobius"/>
    </source>
</evidence>
<keyword evidence="2" id="KW-0472">Membrane</keyword>
<keyword evidence="2" id="KW-0812">Transmembrane</keyword>
<feature type="transmembrane region" description="Helical" evidence="2">
    <location>
        <begin position="203"/>
        <end position="224"/>
    </location>
</feature>
<dbReference type="PANTHER" id="PTHR34473">
    <property type="entry name" value="UPF0699 TRANSMEMBRANE PROTEIN YDBS"/>
    <property type="match status" value="1"/>
</dbReference>
<accession>A0A2M9HED5</accession>
<name>A0A2M9HED5_9BIFI</name>
<comment type="caution">
    <text evidence="4">The sequence shown here is derived from an EMBL/GenBank/DDBJ whole genome shotgun (WGS) entry which is preliminary data.</text>
</comment>
<dbReference type="InterPro" id="IPR005182">
    <property type="entry name" value="YdbS-like_PH"/>
</dbReference>
<feature type="transmembrane region" description="Helical" evidence="2">
    <location>
        <begin position="56"/>
        <end position="78"/>
    </location>
</feature>
<dbReference type="RefSeq" id="WP_100513010.1">
    <property type="nucleotide sequence ID" value="NZ_PEBK01000005.1"/>
</dbReference>
<feature type="domain" description="YdbS-like PH" evidence="3">
    <location>
        <begin position="279"/>
        <end position="334"/>
    </location>
</feature>
<organism evidence="4 5">
    <name type="scientific">Bifidobacterium simiarum</name>
    <dbReference type="NCBI Taxonomy" id="2045441"/>
    <lineage>
        <taxon>Bacteria</taxon>
        <taxon>Bacillati</taxon>
        <taxon>Actinomycetota</taxon>
        <taxon>Actinomycetes</taxon>
        <taxon>Bifidobacteriales</taxon>
        <taxon>Bifidobacteriaceae</taxon>
        <taxon>Bifidobacterium</taxon>
    </lineage>
</organism>
<evidence type="ECO:0000313" key="5">
    <source>
        <dbReference type="Proteomes" id="UP000231451"/>
    </source>
</evidence>
<protein>
    <recommendedName>
        <fullName evidence="3">YdbS-like PH domain-containing protein</fullName>
    </recommendedName>
</protein>
<gene>
    <name evidence="4" type="ORF">CSQ87_06215</name>
</gene>
<evidence type="ECO:0000256" key="1">
    <source>
        <dbReference type="SAM" id="MobiDB-lite"/>
    </source>
</evidence>
<feature type="transmembrane region" description="Helical" evidence="2">
    <location>
        <begin position="393"/>
        <end position="421"/>
    </location>
</feature>
<keyword evidence="2" id="KW-1133">Transmembrane helix</keyword>
<dbReference type="InterPro" id="IPR014529">
    <property type="entry name" value="UCP026631"/>
</dbReference>
<proteinExistence type="predicted"/>
<dbReference type="EMBL" id="PEBK01000005">
    <property type="protein sequence ID" value="PJM75184.1"/>
    <property type="molecule type" value="Genomic_DNA"/>
</dbReference>
<keyword evidence="5" id="KW-1185">Reference proteome</keyword>
<feature type="transmembrane region" description="Helical" evidence="2">
    <location>
        <begin position="443"/>
        <end position="465"/>
    </location>
</feature>
<feature type="transmembrane region" description="Helical" evidence="2">
    <location>
        <begin position="244"/>
        <end position="277"/>
    </location>
</feature>
<reference evidence="4 5" key="1">
    <citation type="submission" date="2017-10" db="EMBL/GenBank/DDBJ databases">
        <title>Draft genome sequences of strains TRE 1, TRE 9, TRE H and TRI 7, isolated from tamarins, belonging to four potential novel Bifidobacterium species.</title>
        <authorList>
            <person name="Mattarelli P."/>
            <person name="Modesto M."/>
            <person name="Puglisi E."/>
            <person name="Morelli L."/>
            <person name="Spezio C."/>
            <person name="Bonetti A."/>
            <person name="Sandri C."/>
        </authorList>
    </citation>
    <scope>NUCLEOTIDE SEQUENCE [LARGE SCALE GENOMIC DNA]</scope>
    <source>
        <strain evidence="5">TRI7</strain>
    </source>
</reference>
<dbReference type="PANTHER" id="PTHR34473:SF2">
    <property type="entry name" value="UPF0699 TRANSMEMBRANE PROTEIN YDBT"/>
    <property type="match status" value="1"/>
</dbReference>
<evidence type="ECO:0000259" key="3">
    <source>
        <dbReference type="Pfam" id="PF03703"/>
    </source>
</evidence>
<feature type="region of interest" description="Disordered" evidence="1">
    <location>
        <begin position="166"/>
        <end position="186"/>
    </location>
</feature>
<dbReference type="OrthoDB" id="3190163at2"/>
<dbReference type="AlphaFoldDB" id="A0A2M9HED5"/>
<evidence type="ECO:0000313" key="4">
    <source>
        <dbReference type="EMBL" id="PJM75184.1"/>
    </source>
</evidence>
<feature type="domain" description="YdbS-like PH" evidence="3">
    <location>
        <begin position="76"/>
        <end position="151"/>
    </location>
</feature>
<sequence>MGGTDNGPDNGPVHGRWRRVHPLSLIIDITERARSMVGTMVSLLVLVAWMHPSRQVVWTVIALAVAGMAVWQIALWACRRYRLGDDEITLVTGVFNTIRTTIPYDHIHTVNVSQPFFFKPFGLVSVTIDAGGTSGGSAIVLTAVPAGLGDKLERLRLQTMDAAAGRPTPTADGIGPTDHGETRLPDTDHNDGRLVFRASVRDTILFALTDLGFLAALAVIYGFAQNLRDLLPAGMVYRAEYAVYRFAAGSVMTAIMVAAAMLASMLVVSVVKSLLLFHRFEVWRRGDDLIIVRGLITRRSITIPVRRVQAITIRQSVLRRALHLSSVQVGLATPGTDSDGEDDDARGSILPVIEDGRLYATLHDMLPEWDLREESHGPQPVRVKRTARGLGRYLLVMPLVWTAAVAAVMTASILMIARYYAPSPDTPLGEVRFPAGHPVFEPYFHVLWLLWLLTVPLLAGGYVFAKRWLKLRAEGYALLDDGRIVVTGARRLSFVTMITRRSRIQCVQRRIYPWRVRAGVESLDMPLFVMNGYSWLRFTVIRSPEAQRLHDWAMGIGATE</sequence>
<dbReference type="Proteomes" id="UP000231451">
    <property type="component" value="Unassembled WGS sequence"/>
</dbReference>
<dbReference type="PIRSF" id="PIRSF026631">
    <property type="entry name" value="UCP026631"/>
    <property type="match status" value="1"/>
</dbReference>